<comment type="subcellular location">
    <subcellularLocation>
        <location evidence="1 8">Cytoplasm</location>
    </subcellularLocation>
</comment>
<dbReference type="PANTHER" id="PTHR43033:SF1">
    <property type="entry name" value="TRNA(ILE)-LYSIDINE SYNTHASE-RELATED"/>
    <property type="match status" value="1"/>
</dbReference>
<proteinExistence type="inferred from homology"/>
<dbReference type="EMBL" id="JBHTOP010000001">
    <property type="protein sequence ID" value="MFD1670582.1"/>
    <property type="molecule type" value="Genomic_DNA"/>
</dbReference>
<evidence type="ECO:0000313" key="10">
    <source>
        <dbReference type="EMBL" id="MFD1670582.1"/>
    </source>
</evidence>
<evidence type="ECO:0000256" key="5">
    <source>
        <dbReference type="ARBA" id="ARBA00022741"/>
    </source>
</evidence>
<dbReference type="SMART" id="SM00977">
    <property type="entry name" value="TilS_C"/>
    <property type="match status" value="1"/>
</dbReference>
<dbReference type="InterPro" id="IPR011063">
    <property type="entry name" value="TilS/TtcA_N"/>
</dbReference>
<evidence type="ECO:0000313" key="11">
    <source>
        <dbReference type="Proteomes" id="UP001597267"/>
    </source>
</evidence>
<dbReference type="Proteomes" id="UP001597267">
    <property type="component" value="Unassembled WGS sequence"/>
</dbReference>
<protein>
    <recommendedName>
        <fullName evidence="8">tRNA(Ile)-lysidine synthase</fullName>
        <ecNumber evidence="8">6.3.4.19</ecNumber>
    </recommendedName>
    <alternativeName>
        <fullName evidence="8">tRNA(Ile)-2-lysyl-cytidine synthase</fullName>
    </alternativeName>
    <alternativeName>
        <fullName evidence="8">tRNA(Ile)-lysidine synthetase</fullName>
    </alternativeName>
</protein>
<keyword evidence="5" id="KW-0547">Nucleotide-binding</keyword>
<dbReference type="RefSeq" id="WP_125714718.1">
    <property type="nucleotide sequence ID" value="NZ_JBHTOP010000001.1"/>
</dbReference>
<evidence type="ECO:0000256" key="2">
    <source>
        <dbReference type="ARBA" id="ARBA00022490"/>
    </source>
</evidence>
<dbReference type="InterPro" id="IPR012094">
    <property type="entry name" value="tRNA_Ile_lys_synt"/>
</dbReference>
<keyword evidence="6" id="KW-0067">ATP-binding</keyword>
<keyword evidence="2 8" id="KW-0963">Cytoplasm</keyword>
<evidence type="ECO:0000256" key="7">
    <source>
        <dbReference type="ARBA" id="ARBA00048539"/>
    </source>
</evidence>
<organism evidence="10 11">
    <name type="scientific">Agrilactobacillus yilanensis</name>
    <dbReference type="NCBI Taxonomy" id="2485997"/>
    <lineage>
        <taxon>Bacteria</taxon>
        <taxon>Bacillati</taxon>
        <taxon>Bacillota</taxon>
        <taxon>Bacilli</taxon>
        <taxon>Lactobacillales</taxon>
        <taxon>Lactobacillaceae</taxon>
        <taxon>Agrilactobacillus</taxon>
    </lineage>
</organism>
<dbReference type="Pfam" id="PF11734">
    <property type="entry name" value="TilS_C"/>
    <property type="match status" value="1"/>
</dbReference>
<evidence type="ECO:0000256" key="6">
    <source>
        <dbReference type="ARBA" id="ARBA00022840"/>
    </source>
</evidence>
<evidence type="ECO:0000256" key="8">
    <source>
        <dbReference type="HAMAP-Rule" id="MF_01161"/>
    </source>
</evidence>
<dbReference type="CDD" id="cd01992">
    <property type="entry name" value="TilS_N"/>
    <property type="match status" value="1"/>
</dbReference>
<comment type="similarity">
    <text evidence="8">Belongs to the tRNA(Ile)-lysidine synthase family.</text>
</comment>
<accession>A0ABW4J6I0</accession>
<dbReference type="HAMAP" id="MF_01161">
    <property type="entry name" value="tRNA_Ile_lys_synt"/>
    <property type="match status" value="1"/>
</dbReference>
<evidence type="ECO:0000259" key="9">
    <source>
        <dbReference type="SMART" id="SM00977"/>
    </source>
</evidence>
<dbReference type="SUPFAM" id="SSF52402">
    <property type="entry name" value="Adenine nucleotide alpha hydrolases-like"/>
    <property type="match status" value="1"/>
</dbReference>
<dbReference type="InterPro" id="IPR012796">
    <property type="entry name" value="Lysidine-tRNA-synth_C"/>
</dbReference>
<keyword evidence="3 8" id="KW-0436">Ligase</keyword>
<dbReference type="EC" id="6.3.4.19" evidence="8"/>
<comment type="caution">
    <text evidence="8">Lacks conserved residue(s) required for the propagation of feature annotation.</text>
</comment>
<dbReference type="SUPFAM" id="SSF56037">
    <property type="entry name" value="PheT/TilS domain"/>
    <property type="match status" value="1"/>
</dbReference>
<dbReference type="NCBIfam" id="TIGR02432">
    <property type="entry name" value="lysidine_TilS_N"/>
    <property type="match status" value="1"/>
</dbReference>
<feature type="domain" description="Lysidine-tRNA(Ile) synthetase C-terminal" evidence="9">
    <location>
        <begin position="382"/>
        <end position="453"/>
    </location>
</feature>
<sequence length="459" mass="53074">MDLFEQFKNHVRDDKLFDKNDHILLAVSTGVDSMALWDLCRQLPDALRPKMTVAYVDHHLRAQSTAETNFIKTIATQRQTPLYCAQWALDQHPQEGVEAAARAFRYQFFYDTMLKTDCNLLVTAHHGDDLAETIIMKLSRSGDLKSVVGLQTQRGFHELGLVRPLLPYSKAEIYDYAKSGHLDYFEDVTNQEDTFLRNRLRHHVLPQLKTENPNLLAHTQYFSESLASLLAFQETFMPQLLVQQNIKTTATGIKGSVAAFKTLPSTTRLAFIQGLWGLYFKKVPLKATQAKQILALLMGEKPQVTLDLEGELQFQRVYQSYFIQKNQTLAVSNHQTFQLKLDHWQPLSTDIEVGIFKQAPLAKPSENLVIQPVLLTKMDWPLTVRHRRPGDRYLLANGNHGKLKKLFIDQHVPQSKRQKFWLIFANENLLWIPNFRFFQLFHTSETDKMSFVLCFKQRL</sequence>
<evidence type="ECO:0000256" key="3">
    <source>
        <dbReference type="ARBA" id="ARBA00022598"/>
    </source>
</evidence>
<dbReference type="InterPro" id="IPR014729">
    <property type="entry name" value="Rossmann-like_a/b/a_fold"/>
</dbReference>
<dbReference type="InterPro" id="IPR012795">
    <property type="entry name" value="tRNA_Ile_lys_synt_N"/>
</dbReference>
<dbReference type="GO" id="GO:0032267">
    <property type="term" value="F:tRNA(Ile)-lysidine synthase activity"/>
    <property type="evidence" value="ECO:0007669"/>
    <property type="project" value="UniProtKB-EC"/>
</dbReference>
<reference evidence="11" key="1">
    <citation type="journal article" date="2019" name="Int. J. Syst. Evol. Microbiol.">
        <title>The Global Catalogue of Microorganisms (GCM) 10K type strain sequencing project: providing services to taxonomists for standard genome sequencing and annotation.</title>
        <authorList>
            <consortium name="The Broad Institute Genomics Platform"/>
            <consortium name="The Broad Institute Genome Sequencing Center for Infectious Disease"/>
            <person name="Wu L."/>
            <person name="Ma J."/>
        </authorList>
    </citation>
    <scope>NUCLEOTIDE SEQUENCE [LARGE SCALE GENOMIC DNA]</scope>
    <source>
        <strain evidence="11">CCM 8896</strain>
    </source>
</reference>
<dbReference type="Pfam" id="PF01171">
    <property type="entry name" value="ATP_bind_3"/>
    <property type="match status" value="1"/>
</dbReference>
<evidence type="ECO:0000256" key="1">
    <source>
        <dbReference type="ARBA" id="ARBA00004496"/>
    </source>
</evidence>
<comment type="catalytic activity">
    <reaction evidence="7 8">
        <text>cytidine(34) in tRNA(Ile2) + L-lysine + ATP = lysidine(34) in tRNA(Ile2) + AMP + diphosphate + H(+)</text>
        <dbReference type="Rhea" id="RHEA:43744"/>
        <dbReference type="Rhea" id="RHEA-COMP:10625"/>
        <dbReference type="Rhea" id="RHEA-COMP:10670"/>
        <dbReference type="ChEBI" id="CHEBI:15378"/>
        <dbReference type="ChEBI" id="CHEBI:30616"/>
        <dbReference type="ChEBI" id="CHEBI:32551"/>
        <dbReference type="ChEBI" id="CHEBI:33019"/>
        <dbReference type="ChEBI" id="CHEBI:82748"/>
        <dbReference type="ChEBI" id="CHEBI:83665"/>
        <dbReference type="ChEBI" id="CHEBI:456215"/>
        <dbReference type="EC" id="6.3.4.19"/>
    </reaction>
</comment>
<comment type="function">
    <text evidence="8">Ligates lysine onto the cytidine present at position 34 of the AUA codon-specific tRNA(Ile) that contains the anticodon CAU, in an ATP-dependent manner. Cytidine is converted to lysidine, thus changing the amino acid specificity of the tRNA from methionine to isoleucine.</text>
</comment>
<evidence type="ECO:0000256" key="4">
    <source>
        <dbReference type="ARBA" id="ARBA00022694"/>
    </source>
</evidence>
<name>A0ABW4J6I0_9LACO</name>
<dbReference type="PANTHER" id="PTHR43033">
    <property type="entry name" value="TRNA(ILE)-LYSIDINE SYNTHASE-RELATED"/>
    <property type="match status" value="1"/>
</dbReference>
<keyword evidence="4 8" id="KW-0819">tRNA processing</keyword>
<keyword evidence="11" id="KW-1185">Reference proteome</keyword>
<gene>
    <name evidence="8 10" type="primary">tilS</name>
    <name evidence="10" type="ORF">ACFQ5M_00560</name>
</gene>
<dbReference type="NCBIfam" id="TIGR02433">
    <property type="entry name" value="lysidine_TilS_C"/>
    <property type="match status" value="1"/>
</dbReference>
<dbReference type="Gene3D" id="3.40.50.620">
    <property type="entry name" value="HUPs"/>
    <property type="match status" value="1"/>
</dbReference>
<comment type="caution">
    <text evidence="10">The sequence shown here is derived from an EMBL/GenBank/DDBJ whole genome shotgun (WGS) entry which is preliminary data.</text>
</comment>